<dbReference type="Pfam" id="PF20237">
    <property type="entry name" value="DUF6594"/>
    <property type="match status" value="1"/>
</dbReference>
<dbReference type="Proteomes" id="UP000235672">
    <property type="component" value="Unassembled WGS sequence"/>
</dbReference>
<dbReference type="InterPro" id="IPR046529">
    <property type="entry name" value="DUF6594"/>
</dbReference>
<evidence type="ECO:0000256" key="2">
    <source>
        <dbReference type="SAM" id="SignalP"/>
    </source>
</evidence>
<feature type="domain" description="DUF6594" evidence="3">
    <location>
        <begin position="6"/>
        <end position="44"/>
    </location>
</feature>
<feature type="chain" id="PRO_5014319520" description="DUF6594 domain-containing protein" evidence="2">
    <location>
        <begin position="23"/>
        <end position="53"/>
    </location>
</feature>
<sequence length="53" mass="5703">MSRGCMAVVVLAFCFIFSVMMGLLTPAADKEIFVGVATYCAVLVTFLGNLQRP</sequence>
<keyword evidence="2" id="KW-0732">Signal</keyword>
<dbReference type="AlphaFoldDB" id="A0A2J6PR73"/>
<dbReference type="OrthoDB" id="3533814at2759"/>
<reference evidence="4 5" key="1">
    <citation type="submission" date="2016-05" db="EMBL/GenBank/DDBJ databases">
        <title>A degradative enzymes factory behind the ericoid mycorrhizal symbiosis.</title>
        <authorList>
            <consortium name="DOE Joint Genome Institute"/>
            <person name="Martino E."/>
            <person name="Morin E."/>
            <person name="Grelet G."/>
            <person name="Kuo A."/>
            <person name="Kohler A."/>
            <person name="Daghino S."/>
            <person name="Barry K."/>
            <person name="Choi C."/>
            <person name="Cichocki N."/>
            <person name="Clum A."/>
            <person name="Copeland A."/>
            <person name="Hainaut M."/>
            <person name="Haridas S."/>
            <person name="Labutti K."/>
            <person name="Lindquist E."/>
            <person name="Lipzen A."/>
            <person name="Khouja H.-R."/>
            <person name="Murat C."/>
            <person name="Ohm R."/>
            <person name="Olson A."/>
            <person name="Spatafora J."/>
            <person name="Veneault-Fourrey C."/>
            <person name="Henrissat B."/>
            <person name="Grigoriev I."/>
            <person name="Martin F."/>
            <person name="Perotto S."/>
        </authorList>
    </citation>
    <scope>NUCLEOTIDE SEQUENCE [LARGE SCALE GENOMIC DNA]</scope>
    <source>
        <strain evidence="4 5">UAMH 7357</strain>
    </source>
</reference>
<dbReference type="EMBL" id="KZ613505">
    <property type="protein sequence ID" value="PMD16530.1"/>
    <property type="molecule type" value="Genomic_DNA"/>
</dbReference>
<organism evidence="4 5">
    <name type="scientific">Hyaloscypha hepaticicola</name>
    <dbReference type="NCBI Taxonomy" id="2082293"/>
    <lineage>
        <taxon>Eukaryota</taxon>
        <taxon>Fungi</taxon>
        <taxon>Dikarya</taxon>
        <taxon>Ascomycota</taxon>
        <taxon>Pezizomycotina</taxon>
        <taxon>Leotiomycetes</taxon>
        <taxon>Helotiales</taxon>
        <taxon>Hyaloscyphaceae</taxon>
        <taxon>Hyaloscypha</taxon>
    </lineage>
</organism>
<keyword evidence="1" id="KW-0472">Membrane</keyword>
<evidence type="ECO:0000259" key="3">
    <source>
        <dbReference type="Pfam" id="PF20237"/>
    </source>
</evidence>
<gene>
    <name evidence="4" type="ORF">NA56DRAFT_649394</name>
</gene>
<name>A0A2J6PR73_9HELO</name>
<protein>
    <recommendedName>
        <fullName evidence="3">DUF6594 domain-containing protein</fullName>
    </recommendedName>
</protein>
<evidence type="ECO:0000313" key="4">
    <source>
        <dbReference type="EMBL" id="PMD16530.1"/>
    </source>
</evidence>
<accession>A0A2J6PR73</accession>
<evidence type="ECO:0000313" key="5">
    <source>
        <dbReference type="Proteomes" id="UP000235672"/>
    </source>
</evidence>
<feature type="signal peptide" evidence="2">
    <location>
        <begin position="1"/>
        <end position="22"/>
    </location>
</feature>
<keyword evidence="1" id="KW-1133">Transmembrane helix</keyword>
<feature type="transmembrane region" description="Helical" evidence="1">
    <location>
        <begin position="32"/>
        <end position="50"/>
    </location>
</feature>
<evidence type="ECO:0000256" key="1">
    <source>
        <dbReference type="SAM" id="Phobius"/>
    </source>
</evidence>
<dbReference type="STRING" id="1745343.A0A2J6PR73"/>
<keyword evidence="5" id="KW-1185">Reference proteome</keyword>
<keyword evidence="1" id="KW-0812">Transmembrane</keyword>
<proteinExistence type="predicted"/>